<organism evidence="2">
    <name type="scientific">Trypanosoma vivax (strain Y486)</name>
    <dbReference type="NCBI Taxonomy" id="1055687"/>
    <lineage>
        <taxon>Eukaryota</taxon>
        <taxon>Discoba</taxon>
        <taxon>Euglenozoa</taxon>
        <taxon>Kinetoplastea</taxon>
        <taxon>Metakinetoplastina</taxon>
        <taxon>Trypanosomatida</taxon>
        <taxon>Trypanosomatidae</taxon>
        <taxon>Trypanosoma</taxon>
        <taxon>Duttonella</taxon>
    </lineage>
</organism>
<keyword evidence="1" id="KW-0812">Transmembrane</keyword>
<name>G0U5X5_TRYVY</name>
<keyword evidence="1" id="KW-1133">Transmembrane helix</keyword>
<feature type="transmembrane region" description="Helical" evidence="1">
    <location>
        <begin position="37"/>
        <end position="59"/>
    </location>
</feature>
<dbReference type="AlphaFoldDB" id="G0U5X5"/>
<reference evidence="2" key="1">
    <citation type="journal article" date="2012" name="Proc. Natl. Acad. Sci. U.S.A.">
        <title>Antigenic diversity is generated by distinct evolutionary mechanisms in African trypanosome species.</title>
        <authorList>
            <person name="Jackson A.P."/>
            <person name="Berry A."/>
            <person name="Aslett M."/>
            <person name="Allison H.C."/>
            <person name="Burton P."/>
            <person name="Vavrova-Anderson J."/>
            <person name="Brown R."/>
            <person name="Browne H."/>
            <person name="Corton N."/>
            <person name="Hauser H."/>
            <person name="Gamble J."/>
            <person name="Gilderthorp R."/>
            <person name="Marcello L."/>
            <person name="McQuillan J."/>
            <person name="Otto T.D."/>
            <person name="Quail M.A."/>
            <person name="Sanders M.J."/>
            <person name="van Tonder A."/>
            <person name="Ginger M.L."/>
            <person name="Field M.C."/>
            <person name="Barry J.D."/>
            <person name="Hertz-Fowler C."/>
            <person name="Berriman M."/>
        </authorList>
    </citation>
    <scope>NUCLEOTIDE SEQUENCE</scope>
    <source>
        <strain evidence="2">Y486</strain>
    </source>
</reference>
<protein>
    <submittedName>
        <fullName evidence="2">Uncharacterized protein</fullName>
    </submittedName>
</protein>
<accession>G0U5X5</accession>
<dbReference type="VEuPathDB" id="TriTrypDB:TvY486_1003290"/>
<gene>
    <name evidence="2" type="ORF">TVY486_1003290</name>
</gene>
<evidence type="ECO:0000313" key="2">
    <source>
        <dbReference type="EMBL" id="CCC51276.1"/>
    </source>
</evidence>
<keyword evidence="1" id="KW-0472">Membrane</keyword>
<evidence type="ECO:0000256" key="1">
    <source>
        <dbReference type="SAM" id="Phobius"/>
    </source>
</evidence>
<sequence>MHVRTVHRGKKMCVQVQRLYPSACVHEHQVNEERKRVAFAAFCIHSLFCLSWLCVPLVLRWFSRMPLYPGSGPPISDTVLHLLCPSRGYISQTLLLTGPLYSSVLAYLHDTSYGAQKSLL</sequence>
<dbReference type="EMBL" id="HE573026">
    <property type="protein sequence ID" value="CCC51276.1"/>
    <property type="molecule type" value="Genomic_DNA"/>
</dbReference>
<proteinExistence type="predicted"/>